<name>A0AAN7W617_9PEZI</name>
<evidence type="ECO:0000313" key="2">
    <source>
        <dbReference type="Proteomes" id="UP001310594"/>
    </source>
</evidence>
<proteinExistence type="predicted"/>
<evidence type="ECO:0000313" key="1">
    <source>
        <dbReference type="EMBL" id="KAK5700944.1"/>
    </source>
</evidence>
<comment type="caution">
    <text evidence="1">The sequence shown here is derived from an EMBL/GenBank/DDBJ whole genome shotgun (WGS) entry which is preliminary data.</text>
</comment>
<gene>
    <name evidence="1" type="ORF">LTR97_005462</name>
</gene>
<reference evidence="1" key="1">
    <citation type="submission" date="2023-08" db="EMBL/GenBank/DDBJ databases">
        <title>Black Yeasts Isolated from many extreme environments.</title>
        <authorList>
            <person name="Coleine C."/>
            <person name="Stajich J.E."/>
            <person name="Selbmann L."/>
        </authorList>
    </citation>
    <scope>NUCLEOTIDE SEQUENCE</scope>
    <source>
        <strain evidence="1">CCFEE 5810</strain>
    </source>
</reference>
<sequence>MSDFNIQTMSTNKRTGSATPILSILDLPDELILHIHRIANGDDHESRTVYIPASPKPTITPLSAANAFSLVCQHFWSIIRTEYVSTTTFQYVSPGNNRSGRWHPSAAHDLLNWLQRFREGDVLKKLHLEMYASEFLWLFAPVEASKLLDMPLPENRHSWTKAAHALKQLQFNELKIVMLDHGCPRPCENGEMIGGWRDTIDGSQPRHFIPDHRWTLKAISEAMSHLNASIIHLIRDGERMSSGEAEMMAGCSWTMLHSSSLFHSCDSLSCASHYEHFWADMRDGKVTYQVPVVWKDFWRLSGESSRGERDLDMGSALDKLFGEGS</sequence>
<organism evidence="1 2">
    <name type="scientific">Elasticomyces elasticus</name>
    <dbReference type="NCBI Taxonomy" id="574655"/>
    <lineage>
        <taxon>Eukaryota</taxon>
        <taxon>Fungi</taxon>
        <taxon>Dikarya</taxon>
        <taxon>Ascomycota</taxon>
        <taxon>Pezizomycotina</taxon>
        <taxon>Dothideomycetes</taxon>
        <taxon>Dothideomycetidae</taxon>
        <taxon>Mycosphaerellales</taxon>
        <taxon>Teratosphaeriaceae</taxon>
        <taxon>Elasticomyces</taxon>
    </lineage>
</organism>
<dbReference type="Proteomes" id="UP001310594">
    <property type="component" value="Unassembled WGS sequence"/>
</dbReference>
<dbReference type="AlphaFoldDB" id="A0AAN7W617"/>
<accession>A0AAN7W617</accession>
<dbReference type="EMBL" id="JAVRQU010000007">
    <property type="protein sequence ID" value="KAK5700944.1"/>
    <property type="molecule type" value="Genomic_DNA"/>
</dbReference>
<protein>
    <submittedName>
        <fullName evidence="1">Uncharacterized protein</fullName>
    </submittedName>
</protein>